<evidence type="ECO:0000256" key="3">
    <source>
        <dbReference type="ARBA" id="ARBA00022842"/>
    </source>
</evidence>
<dbReference type="PANTHER" id="PTHR32308">
    <property type="entry name" value="LYASE BETA SUBUNIT, PUTATIVE (AFU_ORTHOLOGUE AFUA_4G13030)-RELATED"/>
    <property type="match status" value="1"/>
</dbReference>
<dbReference type="InterPro" id="IPR015813">
    <property type="entry name" value="Pyrv/PenolPyrv_kinase-like_dom"/>
</dbReference>
<protein>
    <submittedName>
        <fullName evidence="5">CoA ester lyase</fullName>
    </submittedName>
</protein>
<dbReference type="InterPro" id="IPR040442">
    <property type="entry name" value="Pyrv_kinase-like_dom_sf"/>
</dbReference>
<proteinExistence type="predicted"/>
<dbReference type="GO" id="GO:0016829">
    <property type="term" value="F:lyase activity"/>
    <property type="evidence" value="ECO:0007669"/>
    <property type="project" value="UniProtKB-KW"/>
</dbReference>
<evidence type="ECO:0000259" key="4">
    <source>
        <dbReference type="Pfam" id="PF03328"/>
    </source>
</evidence>
<dbReference type="Gene3D" id="3.20.20.60">
    <property type="entry name" value="Phosphoenolpyruvate-binding domains"/>
    <property type="match status" value="1"/>
</dbReference>
<dbReference type="SUPFAM" id="SSF51621">
    <property type="entry name" value="Phosphoenolpyruvate/pyruvate domain"/>
    <property type="match status" value="1"/>
</dbReference>
<keyword evidence="3" id="KW-0460">Magnesium</keyword>
<keyword evidence="5" id="KW-0456">Lyase</keyword>
<dbReference type="RefSeq" id="WP_210099425.1">
    <property type="nucleotide sequence ID" value="NZ_BAABLK010000037.1"/>
</dbReference>
<dbReference type="PIRSF" id="PIRSF015582">
    <property type="entry name" value="Cit_lyase_B"/>
    <property type="match status" value="1"/>
</dbReference>
<organism evidence="5 6">
    <name type="scientific">Paeniglutamicibacter antarcticus</name>
    <dbReference type="NCBI Taxonomy" id="494023"/>
    <lineage>
        <taxon>Bacteria</taxon>
        <taxon>Bacillati</taxon>
        <taxon>Actinomycetota</taxon>
        <taxon>Actinomycetes</taxon>
        <taxon>Micrococcales</taxon>
        <taxon>Micrococcaceae</taxon>
        <taxon>Paeniglutamicibacter</taxon>
    </lineage>
</organism>
<evidence type="ECO:0000256" key="1">
    <source>
        <dbReference type="ARBA" id="ARBA00001946"/>
    </source>
</evidence>
<dbReference type="PANTHER" id="PTHR32308:SF10">
    <property type="entry name" value="CITRATE LYASE SUBUNIT BETA"/>
    <property type="match status" value="1"/>
</dbReference>
<dbReference type="Pfam" id="PF03328">
    <property type="entry name" value="HpcH_HpaI"/>
    <property type="match status" value="1"/>
</dbReference>
<keyword evidence="6" id="KW-1185">Reference proteome</keyword>
<evidence type="ECO:0000256" key="2">
    <source>
        <dbReference type="ARBA" id="ARBA00022723"/>
    </source>
</evidence>
<evidence type="ECO:0000313" key="6">
    <source>
        <dbReference type="Proteomes" id="UP001501257"/>
    </source>
</evidence>
<evidence type="ECO:0000313" key="5">
    <source>
        <dbReference type="EMBL" id="GAA5228369.1"/>
    </source>
</evidence>
<dbReference type="EMBL" id="BAABLK010000037">
    <property type="protein sequence ID" value="GAA5228369.1"/>
    <property type="molecule type" value="Genomic_DNA"/>
</dbReference>
<comment type="caution">
    <text evidence="5">The sequence shown here is derived from an EMBL/GenBank/DDBJ whole genome shotgun (WGS) entry which is preliminary data.</text>
</comment>
<feature type="domain" description="HpcH/HpaI aldolase/citrate lyase" evidence="4">
    <location>
        <begin position="9"/>
        <end position="211"/>
    </location>
</feature>
<dbReference type="Proteomes" id="UP001501257">
    <property type="component" value="Unassembled WGS sequence"/>
</dbReference>
<comment type="cofactor">
    <cofactor evidence="1">
        <name>Mg(2+)</name>
        <dbReference type="ChEBI" id="CHEBI:18420"/>
    </cofactor>
</comment>
<gene>
    <name evidence="5" type="ORF">GCM10025778_29030</name>
</gene>
<reference evidence="6" key="1">
    <citation type="journal article" date="2019" name="Int. J. Syst. Evol. Microbiol.">
        <title>The Global Catalogue of Microorganisms (GCM) 10K type strain sequencing project: providing services to taxonomists for standard genome sequencing and annotation.</title>
        <authorList>
            <consortium name="The Broad Institute Genomics Platform"/>
            <consortium name="The Broad Institute Genome Sequencing Center for Infectious Disease"/>
            <person name="Wu L."/>
            <person name="Ma J."/>
        </authorList>
    </citation>
    <scope>NUCLEOTIDE SEQUENCE [LARGE SCALE GENOMIC DNA]</scope>
    <source>
        <strain evidence="6">JCM 18952</strain>
    </source>
</reference>
<dbReference type="InterPro" id="IPR011206">
    <property type="entry name" value="Citrate_lyase_beta/mcl1/mcl2"/>
</dbReference>
<keyword evidence="2" id="KW-0479">Metal-binding</keyword>
<sequence>MSTFTMGPSILFCPADRPDRYAKALQRADAVILDLEDAVAPENRERARTCLVGNPLDPARTIVRVNPVGSDDFAADIKALSSTGYTTIMLAKTEDPRDLAKIPGYRVVALCETALGILNAPAIAAATNVVALMWGAEDLVASLGGSSSRNDSGTYRNVALHARSQVLLAAGAHGKAAIDSVYIDIPDHEGLLAESIDAAASGFRAKASIHPGQMPIIRMAFTPTSEQVQRAQQILDAAQGASGVFTFEGKMVDEPLLRHARATVALSDALHHSLRDNPEE</sequence>
<name>A0ABP9TTC2_9MICC</name>
<dbReference type="InterPro" id="IPR005000">
    <property type="entry name" value="Aldolase/citrate-lyase_domain"/>
</dbReference>
<accession>A0ABP9TTC2</accession>